<reference evidence="2" key="1">
    <citation type="submission" date="2019-09" db="EMBL/GenBank/DDBJ databases">
        <authorList>
            <person name="Needham M D."/>
        </authorList>
    </citation>
    <scope>NUCLEOTIDE SEQUENCE</scope>
</reference>
<dbReference type="AlphaFoldDB" id="A0A5E8CLZ5"/>
<feature type="transmembrane region" description="Helical" evidence="1">
    <location>
        <begin position="132"/>
        <end position="157"/>
    </location>
</feature>
<keyword evidence="1" id="KW-0812">Transmembrane</keyword>
<name>A0A5E8CLZ5_9ZZZZ</name>
<organism evidence="2">
    <name type="scientific">seawater metagenome</name>
    <dbReference type="NCBI Taxonomy" id="1561972"/>
    <lineage>
        <taxon>unclassified sequences</taxon>
        <taxon>metagenomes</taxon>
        <taxon>ecological metagenomes</taxon>
    </lineage>
</organism>
<sequence>MNKFFLFLFTLFFNVHADILETGNVYNITWNDAIQGHVTINLEHYDSNNWIITQNNGYKYLSLVIDGYPNYYLWNVPEGLNNFWMYDLRILIKNLSDNTILRNLTFNIKNPPTISTNTTDTNHSSDDKEICILNWCIPIYALVLLIIAILIVLCICLKCCCC</sequence>
<protein>
    <submittedName>
        <fullName evidence="2">Uncharacterized protein</fullName>
    </submittedName>
</protein>
<keyword evidence="1" id="KW-1133">Transmembrane helix</keyword>
<evidence type="ECO:0000313" key="2">
    <source>
        <dbReference type="EMBL" id="VVU95495.1"/>
    </source>
</evidence>
<gene>
    <name evidence="2" type="ORF">CPAV1605_1246</name>
</gene>
<evidence type="ECO:0000256" key="1">
    <source>
        <dbReference type="SAM" id="Phobius"/>
    </source>
</evidence>
<proteinExistence type="predicted"/>
<dbReference type="EMBL" id="CABVLZ010000004">
    <property type="protein sequence ID" value="VVU95495.1"/>
    <property type="molecule type" value="Genomic_DNA"/>
</dbReference>
<keyword evidence="1" id="KW-0472">Membrane</keyword>
<accession>A0A5E8CLZ5</accession>